<evidence type="ECO:0000256" key="11">
    <source>
        <dbReference type="PIRSR" id="PIRSR038941-1"/>
    </source>
</evidence>
<gene>
    <name evidence="13" type="primary">nspC</name>
    <name evidence="13" type="ORF">Epro_0512</name>
</gene>
<dbReference type="SUPFAM" id="SSF51419">
    <property type="entry name" value="PLP-binding barrel"/>
    <property type="match status" value="1"/>
</dbReference>
<comment type="catalytic activity">
    <reaction evidence="9">
        <text>carboxyspermidine + H(+) = spermidine + CO2</text>
        <dbReference type="Rhea" id="RHEA:34095"/>
        <dbReference type="ChEBI" id="CHEBI:15378"/>
        <dbReference type="ChEBI" id="CHEBI:16526"/>
        <dbReference type="ChEBI" id="CHEBI:57834"/>
        <dbReference type="ChEBI" id="CHEBI:65072"/>
        <dbReference type="EC" id="4.1.1.96"/>
    </reaction>
</comment>
<dbReference type="Gene3D" id="3.20.20.10">
    <property type="entry name" value="Alanine racemase"/>
    <property type="match status" value="1"/>
</dbReference>
<evidence type="ECO:0000259" key="12">
    <source>
        <dbReference type="Pfam" id="PF00278"/>
    </source>
</evidence>
<dbReference type="Gene3D" id="2.40.37.10">
    <property type="entry name" value="Lyase, Ornithine Decarboxylase, Chain A, domain 1"/>
    <property type="match status" value="1"/>
</dbReference>
<dbReference type="PATRIC" id="fig|1408281.3.peg.526"/>
<dbReference type="GO" id="GO:0009089">
    <property type="term" value="P:lysine biosynthetic process via diaminopimelate"/>
    <property type="evidence" value="ECO:0007669"/>
    <property type="project" value="TreeGrafter"/>
</dbReference>
<comment type="catalytic activity">
    <reaction evidence="10">
        <text>carboxynorspermidine + H(+) = norspermidine + CO2</text>
        <dbReference type="Rhea" id="RHEA:34099"/>
        <dbReference type="ChEBI" id="CHEBI:15378"/>
        <dbReference type="ChEBI" id="CHEBI:16526"/>
        <dbReference type="ChEBI" id="CHEBI:57920"/>
        <dbReference type="ChEBI" id="CHEBI:65070"/>
        <dbReference type="EC" id="4.1.1.96"/>
    </reaction>
</comment>
<dbReference type="PIRSF" id="PIRSF038941">
    <property type="entry name" value="NspC"/>
    <property type="match status" value="1"/>
</dbReference>
<dbReference type="OrthoDB" id="9804410at2"/>
<evidence type="ECO:0000256" key="9">
    <source>
        <dbReference type="ARBA" id="ARBA00047351"/>
    </source>
</evidence>
<feature type="binding site" evidence="11">
    <location>
        <position position="236"/>
    </location>
    <ligand>
        <name>substrate</name>
    </ligand>
</feature>
<name>A0A0G3WGU1_9BACT</name>
<feature type="binding site" evidence="11">
    <location>
        <position position="272"/>
    </location>
    <ligand>
        <name>substrate</name>
    </ligand>
</feature>
<evidence type="ECO:0000256" key="6">
    <source>
        <dbReference type="ARBA" id="ARBA00023066"/>
    </source>
</evidence>
<dbReference type="Pfam" id="PF00278">
    <property type="entry name" value="Orn_DAP_Arg_deC"/>
    <property type="match status" value="1"/>
</dbReference>
<evidence type="ECO:0000256" key="10">
    <source>
        <dbReference type="ARBA" id="ARBA00047389"/>
    </source>
</evidence>
<evidence type="ECO:0000256" key="7">
    <source>
        <dbReference type="ARBA" id="ARBA00023239"/>
    </source>
</evidence>
<comment type="cofactor">
    <cofactor evidence="1">
        <name>pyridoxal 5'-phosphate</name>
        <dbReference type="ChEBI" id="CHEBI:597326"/>
    </cofactor>
</comment>
<dbReference type="PANTHER" id="PTHR43727:SF1">
    <property type="entry name" value="CARBOXYNORSPERMIDINE_CARBOXYSPERMIDINE DECARBOXYLASE"/>
    <property type="match status" value="1"/>
</dbReference>
<dbReference type="SUPFAM" id="SSF50621">
    <property type="entry name" value="Alanine racemase C-terminal domain-like"/>
    <property type="match status" value="1"/>
</dbReference>
<dbReference type="AlphaFoldDB" id="A0A0G3WGU1"/>
<dbReference type="STRING" id="1408281.Epro_0512"/>
<organism evidence="13 14">
    <name type="scientific">Endomicrobium proavitum</name>
    <dbReference type="NCBI Taxonomy" id="1408281"/>
    <lineage>
        <taxon>Bacteria</taxon>
        <taxon>Pseudomonadati</taxon>
        <taxon>Elusimicrobiota</taxon>
        <taxon>Endomicrobiia</taxon>
        <taxon>Endomicrobiales</taxon>
        <taxon>Endomicrobiaceae</taxon>
        <taxon>Endomicrobium</taxon>
    </lineage>
</organism>
<keyword evidence="4" id="KW-0210">Decarboxylase</keyword>
<dbReference type="InterPro" id="IPR022643">
    <property type="entry name" value="De-COase2_C"/>
</dbReference>
<evidence type="ECO:0000256" key="3">
    <source>
        <dbReference type="ARBA" id="ARBA00013633"/>
    </source>
</evidence>
<evidence type="ECO:0000313" key="14">
    <source>
        <dbReference type="Proteomes" id="UP000035337"/>
    </source>
</evidence>
<comment type="similarity">
    <text evidence="8">Belongs to the Orn/Lys/Arg decarboxylase class-II family. NspC subfamily.</text>
</comment>
<evidence type="ECO:0000256" key="5">
    <source>
        <dbReference type="ARBA" id="ARBA00022898"/>
    </source>
</evidence>
<dbReference type="GO" id="GO:0008836">
    <property type="term" value="F:diaminopimelate decarboxylase activity"/>
    <property type="evidence" value="ECO:0007669"/>
    <property type="project" value="TreeGrafter"/>
</dbReference>
<dbReference type="EMBL" id="CP009498">
    <property type="protein sequence ID" value="AKL97891.1"/>
    <property type="molecule type" value="Genomic_DNA"/>
</dbReference>
<dbReference type="InterPro" id="IPR005730">
    <property type="entry name" value="Nsp_de-COase"/>
</dbReference>
<keyword evidence="5" id="KW-0663">Pyridoxal phosphate</keyword>
<proteinExistence type="inferred from homology"/>
<evidence type="ECO:0000256" key="1">
    <source>
        <dbReference type="ARBA" id="ARBA00001933"/>
    </source>
</evidence>
<evidence type="ECO:0000256" key="2">
    <source>
        <dbReference type="ARBA" id="ARBA00012259"/>
    </source>
</evidence>
<dbReference type="GO" id="GO:0045312">
    <property type="term" value="P:nor-spermidine biosynthetic process"/>
    <property type="evidence" value="ECO:0007669"/>
    <property type="project" value="InterPro"/>
</dbReference>
<dbReference type="RefSeq" id="WP_052570323.1">
    <property type="nucleotide sequence ID" value="NZ_CP009498.1"/>
</dbReference>
<dbReference type="InterPro" id="IPR029066">
    <property type="entry name" value="PLP-binding_barrel"/>
</dbReference>
<dbReference type="PANTHER" id="PTHR43727">
    <property type="entry name" value="DIAMINOPIMELATE DECARBOXYLASE"/>
    <property type="match status" value="1"/>
</dbReference>
<dbReference type="InterPro" id="IPR009006">
    <property type="entry name" value="Ala_racemase/Decarboxylase_C"/>
</dbReference>
<evidence type="ECO:0000256" key="4">
    <source>
        <dbReference type="ARBA" id="ARBA00022793"/>
    </source>
</evidence>
<dbReference type="GO" id="GO:0008295">
    <property type="term" value="P:spermidine biosynthetic process"/>
    <property type="evidence" value="ECO:0007669"/>
    <property type="project" value="UniProtKB-KW"/>
</dbReference>
<dbReference type="KEGG" id="epo:Epro_0512"/>
<dbReference type="NCBIfam" id="TIGR01047">
    <property type="entry name" value="nspC"/>
    <property type="match status" value="1"/>
</dbReference>
<accession>A0A0G3WGU1</accession>
<dbReference type="CDD" id="cd06829">
    <property type="entry name" value="PLPDE_III_CANSDC"/>
    <property type="match status" value="1"/>
</dbReference>
<dbReference type="Proteomes" id="UP000035337">
    <property type="component" value="Chromosome"/>
</dbReference>
<evidence type="ECO:0000256" key="8">
    <source>
        <dbReference type="ARBA" id="ARBA00025802"/>
    </source>
</evidence>
<keyword evidence="6" id="KW-0745">Spermidine biosynthesis</keyword>
<feature type="domain" description="Orn/DAP/Arg decarboxylase 2 C-terminal" evidence="12">
    <location>
        <begin position="198"/>
        <end position="324"/>
    </location>
</feature>
<keyword evidence="14" id="KW-1185">Reference proteome</keyword>
<protein>
    <recommendedName>
        <fullName evidence="3">Carboxynorspermidine/carboxyspermidine decarboxylase</fullName>
        <ecNumber evidence="2">4.1.1.96</ecNumber>
    </recommendedName>
</protein>
<sequence length="368" mass="41623">MKNKIKTPYYLIDERKLLENMKKVAYVKKHSGAKSVLALKCFSTWSVFPLMSKYMDGTTSSSLYEAKLGKEKFGGETHAFSVGYSKSDINELKKFADKVIFNSASQLKRFYNDVKHLKVGVRVNPGISYSHFDLADPARKYSRLGITDIKELESVLNKIDGVMFHYNCENEDFASFSKMLDKISAKYEKVLNKVNWISLGGGLYFTKNGYPLDKFCKKLKEFSQKYNVQVYLEPGESSITQSAQLVTTVLDVVKNKKETAIVDASIEPHMLDLLIYRIPAKIAEKSGKNEYIIAGRSCLAGDIFGSYKISKKLKPGSVVRFADAAGYTMVKKNWFNGVQMPSIVVKRLNGKVELIREFSYNDFLTSLS</sequence>
<dbReference type="EC" id="4.1.1.96" evidence="2"/>
<evidence type="ECO:0000313" key="13">
    <source>
        <dbReference type="EMBL" id="AKL97891.1"/>
    </source>
</evidence>
<reference evidence="13 14" key="1">
    <citation type="submission" date="2014-09" db="EMBL/GenBank/DDBJ databases">
        <title>Complete genome sequence of Endomicrobium proavitum.</title>
        <authorList>
            <person name="Zheng H."/>
        </authorList>
    </citation>
    <scope>NUCLEOTIDE SEQUENCE [LARGE SCALE GENOMIC DNA]</scope>
    <source>
        <strain evidence="13 14">Rsa215</strain>
    </source>
</reference>
<keyword evidence="7" id="KW-0456">Lyase</keyword>